<feature type="transmembrane region" description="Helical" evidence="1">
    <location>
        <begin position="20"/>
        <end position="45"/>
    </location>
</feature>
<sequence>MGRYGPFRIASGDGRGCLPLPIVVSEAVLAVVDGAIAAAAFVQVGDVDLKISFSLAIVFLAYFVSTIIATCQRWICWVHGCGFVLMGTLSLMYIFPIFSHCSSPQILHLFSFLLLLSFWHGLGDMGCWGHHVGGGEKRSQECTEQLSL</sequence>
<protein>
    <submittedName>
        <fullName evidence="2">Uncharacterized protein</fullName>
    </submittedName>
</protein>
<feature type="transmembrane region" description="Helical" evidence="1">
    <location>
        <begin position="105"/>
        <end position="122"/>
    </location>
</feature>
<feature type="transmembrane region" description="Helical" evidence="1">
    <location>
        <begin position="76"/>
        <end position="99"/>
    </location>
</feature>
<feature type="transmembrane region" description="Helical" evidence="1">
    <location>
        <begin position="51"/>
        <end position="69"/>
    </location>
</feature>
<keyword evidence="3" id="KW-1185">Reference proteome</keyword>
<name>A0AAV5E620_ELECO</name>
<evidence type="ECO:0000256" key="1">
    <source>
        <dbReference type="SAM" id="Phobius"/>
    </source>
</evidence>
<dbReference type="AlphaFoldDB" id="A0AAV5E620"/>
<dbReference type="EMBL" id="BQKI01000073">
    <property type="protein sequence ID" value="GJN17656.1"/>
    <property type="molecule type" value="Genomic_DNA"/>
</dbReference>
<comment type="caution">
    <text evidence="2">The sequence shown here is derived from an EMBL/GenBank/DDBJ whole genome shotgun (WGS) entry which is preliminary data.</text>
</comment>
<organism evidence="2 3">
    <name type="scientific">Eleusine coracana subsp. coracana</name>
    <dbReference type="NCBI Taxonomy" id="191504"/>
    <lineage>
        <taxon>Eukaryota</taxon>
        <taxon>Viridiplantae</taxon>
        <taxon>Streptophyta</taxon>
        <taxon>Embryophyta</taxon>
        <taxon>Tracheophyta</taxon>
        <taxon>Spermatophyta</taxon>
        <taxon>Magnoliopsida</taxon>
        <taxon>Liliopsida</taxon>
        <taxon>Poales</taxon>
        <taxon>Poaceae</taxon>
        <taxon>PACMAD clade</taxon>
        <taxon>Chloridoideae</taxon>
        <taxon>Cynodonteae</taxon>
        <taxon>Eleusininae</taxon>
        <taxon>Eleusine</taxon>
    </lineage>
</organism>
<keyword evidence="1" id="KW-1133">Transmembrane helix</keyword>
<keyword evidence="1" id="KW-0472">Membrane</keyword>
<proteinExistence type="predicted"/>
<gene>
    <name evidence="2" type="primary">gb04742</name>
    <name evidence="2" type="ORF">PR202_gb04742</name>
</gene>
<accession>A0AAV5E620</accession>
<evidence type="ECO:0000313" key="2">
    <source>
        <dbReference type="EMBL" id="GJN17656.1"/>
    </source>
</evidence>
<evidence type="ECO:0000313" key="3">
    <source>
        <dbReference type="Proteomes" id="UP001054889"/>
    </source>
</evidence>
<reference evidence="2" key="2">
    <citation type="submission" date="2021-12" db="EMBL/GenBank/DDBJ databases">
        <title>Resequencing data analysis of finger millet.</title>
        <authorList>
            <person name="Hatakeyama M."/>
            <person name="Aluri S."/>
            <person name="Balachadran M.T."/>
            <person name="Sivarajan S.R."/>
            <person name="Poveda L."/>
            <person name="Shimizu-Inatsugi R."/>
            <person name="Schlapbach R."/>
            <person name="Sreeman S.M."/>
            <person name="Shimizu K.K."/>
        </authorList>
    </citation>
    <scope>NUCLEOTIDE SEQUENCE</scope>
</reference>
<keyword evidence="1" id="KW-0812">Transmembrane</keyword>
<reference evidence="2" key="1">
    <citation type="journal article" date="2018" name="DNA Res.">
        <title>Multiple hybrid de novo genome assembly of finger millet, an orphan allotetraploid crop.</title>
        <authorList>
            <person name="Hatakeyama M."/>
            <person name="Aluri S."/>
            <person name="Balachadran M.T."/>
            <person name="Sivarajan S.R."/>
            <person name="Patrignani A."/>
            <person name="Gruter S."/>
            <person name="Poveda L."/>
            <person name="Shimizu-Inatsugi R."/>
            <person name="Baeten J."/>
            <person name="Francoijs K.J."/>
            <person name="Nataraja K.N."/>
            <person name="Reddy Y.A.N."/>
            <person name="Phadnis S."/>
            <person name="Ravikumar R.L."/>
            <person name="Schlapbach R."/>
            <person name="Sreeman S.M."/>
            <person name="Shimizu K.K."/>
        </authorList>
    </citation>
    <scope>NUCLEOTIDE SEQUENCE</scope>
</reference>
<dbReference type="Proteomes" id="UP001054889">
    <property type="component" value="Unassembled WGS sequence"/>
</dbReference>